<dbReference type="Proteomes" id="UP000886860">
    <property type="component" value="Unassembled WGS sequence"/>
</dbReference>
<keyword evidence="1" id="KW-0472">Membrane</keyword>
<sequence>MTHLRWANRWLETGQGFPCLFHFFTGFYCPGCGGTRAVRLLLKGDLAGSFQYHPFVLYVCAALAVELGIWAACCFRRSALGRKEVRYLPGMERRYRRWVAVGAFVVIVNWIVKNVFLLAGIDLLPPVG</sequence>
<dbReference type="EMBL" id="DVKS01000065">
    <property type="protein sequence ID" value="HIT41236.1"/>
    <property type="molecule type" value="Genomic_DNA"/>
</dbReference>
<evidence type="ECO:0000313" key="2">
    <source>
        <dbReference type="EMBL" id="HIT41236.1"/>
    </source>
</evidence>
<keyword evidence="1" id="KW-0812">Transmembrane</keyword>
<keyword evidence="1" id="KW-1133">Transmembrane helix</keyword>
<dbReference type="InterPro" id="IPR021215">
    <property type="entry name" value="DUF2752"/>
</dbReference>
<reference evidence="2" key="2">
    <citation type="journal article" date="2021" name="PeerJ">
        <title>Extensive microbial diversity within the chicken gut microbiome revealed by metagenomics and culture.</title>
        <authorList>
            <person name="Gilroy R."/>
            <person name="Ravi A."/>
            <person name="Getino M."/>
            <person name="Pursley I."/>
            <person name="Horton D.L."/>
            <person name="Alikhan N.F."/>
            <person name="Baker D."/>
            <person name="Gharbi K."/>
            <person name="Hall N."/>
            <person name="Watson M."/>
            <person name="Adriaenssens E.M."/>
            <person name="Foster-Nyarko E."/>
            <person name="Jarju S."/>
            <person name="Secka A."/>
            <person name="Antonio M."/>
            <person name="Oren A."/>
            <person name="Chaudhuri R.R."/>
            <person name="La Ragione R."/>
            <person name="Hildebrand F."/>
            <person name="Pallen M.J."/>
        </authorList>
    </citation>
    <scope>NUCLEOTIDE SEQUENCE</scope>
    <source>
        <strain evidence="2">CHK123-3438</strain>
    </source>
</reference>
<comment type="caution">
    <text evidence="2">The sequence shown here is derived from an EMBL/GenBank/DDBJ whole genome shotgun (WGS) entry which is preliminary data.</text>
</comment>
<feature type="transmembrane region" description="Helical" evidence="1">
    <location>
        <begin position="98"/>
        <end position="121"/>
    </location>
</feature>
<evidence type="ECO:0000313" key="3">
    <source>
        <dbReference type="Proteomes" id="UP000886860"/>
    </source>
</evidence>
<evidence type="ECO:0000256" key="1">
    <source>
        <dbReference type="SAM" id="Phobius"/>
    </source>
</evidence>
<reference evidence="2" key="1">
    <citation type="submission" date="2020-10" db="EMBL/GenBank/DDBJ databases">
        <authorList>
            <person name="Gilroy R."/>
        </authorList>
    </citation>
    <scope>NUCLEOTIDE SEQUENCE</scope>
    <source>
        <strain evidence="2">CHK123-3438</strain>
    </source>
</reference>
<dbReference type="AlphaFoldDB" id="A0A9D1GIA8"/>
<protein>
    <submittedName>
        <fullName evidence="2">DUF2752 domain-containing protein</fullName>
    </submittedName>
</protein>
<accession>A0A9D1GIA8</accession>
<name>A0A9D1GIA8_9FIRM</name>
<proteinExistence type="predicted"/>
<feature type="transmembrane region" description="Helical" evidence="1">
    <location>
        <begin position="55"/>
        <end position="77"/>
    </location>
</feature>
<organism evidence="2 3">
    <name type="scientific">Candidatus Caccovicinus merdipullorum</name>
    <dbReference type="NCBI Taxonomy" id="2840724"/>
    <lineage>
        <taxon>Bacteria</taxon>
        <taxon>Bacillati</taxon>
        <taxon>Bacillota</taxon>
        <taxon>Clostridia</taxon>
        <taxon>Eubacteriales</taxon>
        <taxon>Candidatus Caccovicinus</taxon>
    </lineage>
</organism>
<dbReference type="Pfam" id="PF10825">
    <property type="entry name" value="DUF2752"/>
    <property type="match status" value="1"/>
</dbReference>
<gene>
    <name evidence="2" type="ORF">IAB60_03880</name>
</gene>